<accession>A0ABX1HN84</accession>
<gene>
    <name evidence="2" type="ORF">HBN54_004341</name>
</gene>
<sequence>MATTRVCPLPRTSRATVPSAGPIKGSQNRKITKSGRSARNFRPTRSHDSGFTEFKLTSISKSAGPASVLNCVWPGNKKFGYCSENVTIRTSSPASRNARASRSLYVASPPRKG</sequence>
<feature type="compositionally biased region" description="Polar residues" evidence="1">
    <location>
        <begin position="25"/>
        <end position="37"/>
    </location>
</feature>
<feature type="region of interest" description="Disordered" evidence="1">
    <location>
        <begin position="90"/>
        <end position="113"/>
    </location>
</feature>
<feature type="region of interest" description="Disordered" evidence="1">
    <location>
        <begin position="1"/>
        <end position="49"/>
    </location>
</feature>
<reference evidence="2 3" key="1">
    <citation type="submission" date="2020-03" db="EMBL/GenBank/DDBJ databases">
        <title>Genomic Encyclopedia of Type Strains, Phase IV (KMG-V): Genome sequencing to study the core and pangenomes of soil and plant-associated prokaryotes.</title>
        <authorList>
            <person name="Whitman W."/>
        </authorList>
    </citation>
    <scope>NUCLEOTIDE SEQUENCE [LARGE SCALE GENOMIC DNA]</scope>
    <source>
        <strain evidence="2 3">1B</strain>
    </source>
</reference>
<proteinExistence type="predicted"/>
<evidence type="ECO:0000313" key="2">
    <source>
        <dbReference type="EMBL" id="NKI91719.1"/>
    </source>
</evidence>
<protein>
    <submittedName>
        <fullName evidence="2">Uncharacterized protein</fullName>
    </submittedName>
</protein>
<evidence type="ECO:0000313" key="3">
    <source>
        <dbReference type="Proteomes" id="UP000717634"/>
    </source>
</evidence>
<feature type="compositionally biased region" description="Low complexity" evidence="1">
    <location>
        <begin position="91"/>
        <end position="103"/>
    </location>
</feature>
<evidence type="ECO:0000256" key="1">
    <source>
        <dbReference type="SAM" id="MobiDB-lite"/>
    </source>
</evidence>
<dbReference type="EMBL" id="JAAVTK010000022">
    <property type="protein sequence ID" value="NKI91719.1"/>
    <property type="molecule type" value="Genomic_DNA"/>
</dbReference>
<dbReference type="Proteomes" id="UP000717634">
    <property type="component" value="Unassembled WGS sequence"/>
</dbReference>
<keyword evidence="3" id="KW-1185">Reference proteome</keyword>
<comment type="caution">
    <text evidence="2">The sequence shown here is derived from an EMBL/GenBank/DDBJ whole genome shotgun (WGS) entry which is preliminary data.</text>
</comment>
<organism evidence="2 3">
    <name type="scientific">Hymenobacter artigasi</name>
    <dbReference type="NCBI Taxonomy" id="2719616"/>
    <lineage>
        <taxon>Bacteria</taxon>
        <taxon>Pseudomonadati</taxon>
        <taxon>Bacteroidota</taxon>
        <taxon>Cytophagia</taxon>
        <taxon>Cytophagales</taxon>
        <taxon>Hymenobacteraceae</taxon>
        <taxon>Hymenobacter</taxon>
    </lineage>
</organism>
<name>A0ABX1HN84_9BACT</name>